<organism evidence="9 10">
    <name type="scientific">Longimonas halophila</name>
    <dbReference type="NCBI Taxonomy" id="1469170"/>
    <lineage>
        <taxon>Bacteria</taxon>
        <taxon>Pseudomonadati</taxon>
        <taxon>Rhodothermota</taxon>
        <taxon>Rhodothermia</taxon>
        <taxon>Rhodothermales</taxon>
        <taxon>Salisaetaceae</taxon>
        <taxon>Longimonas</taxon>
    </lineage>
</organism>
<evidence type="ECO:0000256" key="1">
    <source>
        <dbReference type="ARBA" id="ARBA00022723"/>
    </source>
</evidence>
<keyword evidence="2" id="KW-0054">Arabinose catabolism</keyword>
<dbReference type="SUPFAM" id="SSF50443">
    <property type="entry name" value="FucI/AraA C-terminal domain-like"/>
    <property type="match status" value="1"/>
</dbReference>
<comment type="caution">
    <text evidence="9">The sequence shown here is derived from an EMBL/GenBank/DDBJ whole genome shotgun (WGS) entry which is preliminary data.</text>
</comment>
<dbReference type="OrthoDB" id="3194672at2"/>
<reference evidence="9 10" key="1">
    <citation type="submission" date="2017-10" db="EMBL/GenBank/DDBJ databases">
        <title>Draft genome of Longimonas halophila.</title>
        <authorList>
            <person name="Goh K.M."/>
            <person name="Shamsir M.S."/>
            <person name="Lim S.W."/>
        </authorList>
    </citation>
    <scope>NUCLEOTIDE SEQUENCE [LARGE SCALE GENOMIC DNA]</scope>
    <source>
        <strain evidence="9 10">KCTC 42399</strain>
    </source>
</reference>
<evidence type="ECO:0000259" key="7">
    <source>
        <dbReference type="Pfam" id="PF11762"/>
    </source>
</evidence>
<evidence type="ECO:0000256" key="5">
    <source>
        <dbReference type="ARBA" id="ARBA00023277"/>
    </source>
</evidence>
<feature type="domain" description="L-arabinose isomerase N-terminal" evidence="6">
    <location>
        <begin position="23"/>
        <end position="175"/>
    </location>
</feature>
<dbReference type="CDD" id="cd00578">
    <property type="entry name" value="L-fuc_L-ara-isomerases"/>
    <property type="match status" value="1"/>
</dbReference>
<dbReference type="GO" id="GO:0019569">
    <property type="term" value="P:L-arabinose catabolic process to D-xylulose 5-phosphate"/>
    <property type="evidence" value="ECO:0007669"/>
    <property type="project" value="TreeGrafter"/>
</dbReference>
<dbReference type="PIRSF" id="PIRSF001478">
    <property type="entry name" value="L-ara_isomerase"/>
    <property type="match status" value="1"/>
</dbReference>
<dbReference type="GO" id="GO:0005829">
    <property type="term" value="C:cytosol"/>
    <property type="evidence" value="ECO:0007669"/>
    <property type="project" value="TreeGrafter"/>
</dbReference>
<dbReference type="Pfam" id="PF11762">
    <property type="entry name" value="Arabinose_Iso_C"/>
    <property type="match status" value="1"/>
</dbReference>
<evidence type="ECO:0000313" key="10">
    <source>
        <dbReference type="Proteomes" id="UP000221024"/>
    </source>
</evidence>
<dbReference type="InterPro" id="IPR055389">
    <property type="entry name" value="AraA_N"/>
</dbReference>
<dbReference type="InterPro" id="IPR038583">
    <property type="entry name" value="AraA_N_sf"/>
</dbReference>
<dbReference type="Proteomes" id="UP000221024">
    <property type="component" value="Unassembled WGS sequence"/>
</dbReference>
<dbReference type="Pfam" id="PF24856">
    <property type="entry name" value="AraA_central"/>
    <property type="match status" value="1"/>
</dbReference>
<dbReference type="Pfam" id="PF02610">
    <property type="entry name" value="AraA_N"/>
    <property type="match status" value="1"/>
</dbReference>
<evidence type="ECO:0000313" key="9">
    <source>
        <dbReference type="EMBL" id="PEN08723.1"/>
    </source>
</evidence>
<keyword evidence="10" id="KW-1185">Reference proteome</keyword>
<dbReference type="InterPro" id="IPR055390">
    <property type="entry name" value="AraA_central"/>
</dbReference>
<keyword evidence="3" id="KW-0464">Manganese</keyword>
<dbReference type="SUPFAM" id="SSF53743">
    <property type="entry name" value="FucI/AraA N-terminal and middle domains"/>
    <property type="match status" value="1"/>
</dbReference>
<dbReference type="GO" id="GO:0008733">
    <property type="term" value="F:L-arabinose isomerase activity"/>
    <property type="evidence" value="ECO:0007669"/>
    <property type="project" value="InterPro"/>
</dbReference>
<evidence type="ECO:0000259" key="8">
    <source>
        <dbReference type="Pfam" id="PF24856"/>
    </source>
</evidence>
<evidence type="ECO:0000259" key="6">
    <source>
        <dbReference type="Pfam" id="PF02610"/>
    </source>
</evidence>
<proteinExistence type="predicted"/>
<keyword evidence="1" id="KW-0479">Metal-binding</keyword>
<evidence type="ECO:0000256" key="2">
    <source>
        <dbReference type="ARBA" id="ARBA00022935"/>
    </source>
</evidence>
<name>A0A2H3P028_9BACT</name>
<dbReference type="Gene3D" id="3.40.50.10940">
    <property type="match status" value="1"/>
</dbReference>
<dbReference type="PANTHER" id="PTHR38464">
    <property type="entry name" value="L-ARABINOSE ISOMERASE"/>
    <property type="match status" value="1"/>
</dbReference>
<feature type="domain" description="L-arabinose isomerase central" evidence="8">
    <location>
        <begin position="204"/>
        <end position="322"/>
    </location>
</feature>
<dbReference type="InterPro" id="IPR009015">
    <property type="entry name" value="Fucose_isomerase_N/cen_sf"/>
</dbReference>
<dbReference type="GO" id="GO:0046872">
    <property type="term" value="F:metal ion binding"/>
    <property type="evidence" value="ECO:0007669"/>
    <property type="project" value="UniProtKB-KW"/>
</dbReference>
<dbReference type="EMBL" id="PDEP01000002">
    <property type="protein sequence ID" value="PEN08723.1"/>
    <property type="molecule type" value="Genomic_DNA"/>
</dbReference>
<sequence length="472" mass="52634">MNGLESSPSSQNPPRVGLLGIMQELYDDMIPGITETQGEYAQNIVDRLDGPVDVTFEGPARNRQDIERQMKRFNDEGLDGVVLVMLTYGPAMRTVRALSENELPVMLANVQPERNITKKWDMDDLTYNQGVHGAQDLANTLVRLGIDAPIISEDWRSDRFVEFVTDWAHAARAERSMRDMRVAQFGQMPGMGDITTSEHAFMKHLGPQVDRLSMGLIDERMRAVSDEAVAAAMAADAKRFEIDDDLSDDAHEYASRFEVAIQSLLEEEGYDGFSIYFDAVGDDGRFEQLHMLAASNLMAKGYGYAAEGDACCTSLVTAGHRLASDAHFTEMYAMDFDRDSILQSHMGEGNWKIARKDRPVKLIDRPLGIGGLDNPPTVLFMAEPGPATLVSLAPVGSDEYRLVVANGEILDTDELPNVEMPYFHFRPDSGVRDCLDGWLKNGGTHHQCLHLGDVSRRWEMWSDMLDIEVVHV</sequence>
<dbReference type="InterPro" id="IPR024664">
    <property type="entry name" value="Ara_Isoase_C"/>
</dbReference>
<dbReference type="PANTHER" id="PTHR38464:SF1">
    <property type="entry name" value="L-ARABINOSE ISOMERASE"/>
    <property type="match status" value="1"/>
</dbReference>
<feature type="domain" description="L-arabinose isomerase C-terminal" evidence="7">
    <location>
        <begin position="326"/>
        <end position="468"/>
    </location>
</feature>
<evidence type="ECO:0000256" key="4">
    <source>
        <dbReference type="ARBA" id="ARBA00023235"/>
    </source>
</evidence>
<protein>
    <submittedName>
        <fullName evidence="9">Arabinose isomerase</fullName>
    </submittedName>
</protein>
<dbReference type="RefSeq" id="WP_098061118.1">
    <property type="nucleotide sequence ID" value="NZ_PDEP01000002.1"/>
</dbReference>
<accession>A0A2H3P028</accession>
<keyword evidence="4 9" id="KW-0413">Isomerase</keyword>
<gene>
    <name evidence="9" type="ORF">CRI93_02905</name>
</gene>
<dbReference type="InterPro" id="IPR004216">
    <property type="entry name" value="Fuc/Ara_isomerase_C"/>
</dbReference>
<evidence type="ECO:0000256" key="3">
    <source>
        <dbReference type="ARBA" id="ARBA00023211"/>
    </source>
</evidence>
<dbReference type="AlphaFoldDB" id="A0A2H3P028"/>
<dbReference type="InterPro" id="IPR003762">
    <property type="entry name" value="Lara_isomerase"/>
</dbReference>
<keyword evidence="5" id="KW-0119">Carbohydrate metabolism</keyword>